<evidence type="ECO:0000256" key="2">
    <source>
        <dbReference type="ARBA" id="ARBA00022692"/>
    </source>
</evidence>
<dbReference type="RefSeq" id="WP_348947546.1">
    <property type="nucleotide sequence ID" value="NZ_JBDZYD010000001.1"/>
</dbReference>
<keyword evidence="4 6" id="KW-0472">Membrane</keyword>
<dbReference type="PANTHER" id="PTHR23528:SF1">
    <property type="entry name" value="MAJOR FACILITATOR SUPERFAMILY (MFS) PROFILE DOMAIN-CONTAINING PROTEIN"/>
    <property type="match status" value="1"/>
</dbReference>
<feature type="compositionally biased region" description="Low complexity" evidence="5">
    <location>
        <begin position="1"/>
        <end position="23"/>
    </location>
</feature>
<keyword evidence="9" id="KW-1185">Reference proteome</keyword>
<dbReference type="Gene3D" id="1.20.1250.20">
    <property type="entry name" value="MFS general substrate transporter like domains"/>
    <property type="match status" value="2"/>
</dbReference>
<dbReference type="Pfam" id="PF07690">
    <property type="entry name" value="MFS_1"/>
    <property type="match status" value="1"/>
</dbReference>
<reference evidence="8 9" key="1">
    <citation type="submission" date="2024-05" db="EMBL/GenBank/DDBJ databases">
        <authorList>
            <person name="Zhao H."/>
            <person name="Xu Y."/>
            <person name="Lin S."/>
            <person name="Spain J.C."/>
            <person name="Zhou N.-Y."/>
        </authorList>
    </citation>
    <scope>NUCLEOTIDE SEQUENCE [LARGE SCALE GENOMIC DNA]</scope>
    <source>
        <strain evidence="8 9">NEAU-NG30</strain>
    </source>
</reference>
<feature type="transmembrane region" description="Helical" evidence="6">
    <location>
        <begin position="166"/>
        <end position="187"/>
    </location>
</feature>
<dbReference type="Proteomes" id="UP001440984">
    <property type="component" value="Unassembled WGS sequence"/>
</dbReference>
<dbReference type="InterPro" id="IPR036259">
    <property type="entry name" value="MFS_trans_sf"/>
</dbReference>
<dbReference type="PROSITE" id="PS00872">
    <property type="entry name" value="NA_GALACTOSIDE_SYMP"/>
    <property type="match status" value="1"/>
</dbReference>
<protein>
    <submittedName>
        <fullName evidence="8">MFS transporter</fullName>
    </submittedName>
</protein>
<sequence>MPLPEPAGAAADAAAATADPTAGHQERLPDVSRRYMILLMLAGIGSSMASVAPSAFSLAIRLQQIAPGRVEVLGYITGLGGIVSLLAGPIVGALSDRTRSRWGRRRPYLVVGTLVGLVAQLIMGFAGNILVLGVGWLVAVLGYGAVGHGIGSLQADKLPEHQRGKVSGLTGMAQMLAPVLGIGLATSVVGSPVLVFLLPGLVGLSLGLPLWFWAADTDSRQLPLPTEPLTAAGMFRKLLFSPRRHPDFAWNGVGRFVFYFGMTFNTTYMTFFVAQHQKTDVTAIGGLVAALAGTGLVATAAGAFGGGLLSDRLHRRRLFVLLGGAVFASGAVLMVTSGSVAGLIAGSALTNLGLGVFAAVDQAIVLDVLPSRAEAGRYLGIINYAQQIPHALAPLAAGGLMAVGATDGTRNYDLLYLVGAALALAGGLIIMTKVRTSR</sequence>
<dbReference type="InterPro" id="IPR020846">
    <property type="entry name" value="MFS_dom"/>
</dbReference>
<evidence type="ECO:0000313" key="9">
    <source>
        <dbReference type="Proteomes" id="UP001440984"/>
    </source>
</evidence>
<evidence type="ECO:0000313" key="8">
    <source>
        <dbReference type="EMBL" id="MEQ0558225.1"/>
    </source>
</evidence>
<dbReference type="InterPro" id="IPR018043">
    <property type="entry name" value="Na/Gal_symport_CS"/>
</dbReference>
<feature type="transmembrane region" description="Helical" evidence="6">
    <location>
        <begin position="106"/>
        <end position="123"/>
    </location>
</feature>
<feature type="transmembrane region" description="Helical" evidence="6">
    <location>
        <begin position="129"/>
        <end position="146"/>
    </location>
</feature>
<name>A0ABV0L7D5_9PSEU</name>
<dbReference type="InterPro" id="IPR011701">
    <property type="entry name" value="MFS"/>
</dbReference>
<keyword evidence="3 6" id="KW-1133">Transmembrane helix</keyword>
<feature type="transmembrane region" description="Helical" evidence="6">
    <location>
        <begin position="35"/>
        <end position="60"/>
    </location>
</feature>
<organism evidence="8 9">
    <name type="scientific">Amycolatopsis melonis</name>
    <dbReference type="NCBI Taxonomy" id="3156488"/>
    <lineage>
        <taxon>Bacteria</taxon>
        <taxon>Bacillati</taxon>
        <taxon>Actinomycetota</taxon>
        <taxon>Actinomycetes</taxon>
        <taxon>Pseudonocardiales</taxon>
        <taxon>Pseudonocardiaceae</taxon>
        <taxon>Amycolatopsis</taxon>
    </lineage>
</organism>
<feature type="transmembrane region" description="Helical" evidence="6">
    <location>
        <begin position="72"/>
        <end position="94"/>
    </location>
</feature>
<dbReference type="SUPFAM" id="SSF103473">
    <property type="entry name" value="MFS general substrate transporter"/>
    <property type="match status" value="1"/>
</dbReference>
<feature type="transmembrane region" description="Helical" evidence="6">
    <location>
        <begin position="248"/>
        <end position="271"/>
    </location>
</feature>
<gene>
    <name evidence="8" type="ORF">ABJI51_04015</name>
</gene>
<comment type="subcellular location">
    <subcellularLocation>
        <location evidence="1">Cell membrane</location>
        <topology evidence="1">Multi-pass membrane protein</topology>
    </subcellularLocation>
</comment>
<accession>A0ABV0L7D5</accession>
<keyword evidence="2 6" id="KW-0812">Transmembrane</keyword>
<feature type="domain" description="Major facilitator superfamily (MFS) profile" evidence="7">
    <location>
        <begin position="31"/>
        <end position="438"/>
    </location>
</feature>
<feature type="transmembrane region" description="Helical" evidence="6">
    <location>
        <begin position="193"/>
        <end position="214"/>
    </location>
</feature>
<evidence type="ECO:0000256" key="4">
    <source>
        <dbReference type="ARBA" id="ARBA00023136"/>
    </source>
</evidence>
<feature type="transmembrane region" description="Helical" evidence="6">
    <location>
        <begin position="283"/>
        <end position="306"/>
    </location>
</feature>
<feature type="region of interest" description="Disordered" evidence="5">
    <location>
        <begin position="1"/>
        <end position="25"/>
    </location>
</feature>
<feature type="transmembrane region" description="Helical" evidence="6">
    <location>
        <begin position="318"/>
        <end position="345"/>
    </location>
</feature>
<dbReference type="EMBL" id="JBDZYD010000001">
    <property type="protein sequence ID" value="MEQ0558225.1"/>
    <property type="molecule type" value="Genomic_DNA"/>
</dbReference>
<proteinExistence type="predicted"/>
<comment type="caution">
    <text evidence="8">The sequence shown here is derived from an EMBL/GenBank/DDBJ whole genome shotgun (WGS) entry which is preliminary data.</text>
</comment>
<dbReference type="PANTHER" id="PTHR23528">
    <property type="match status" value="1"/>
</dbReference>
<evidence type="ECO:0000256" key="3">
    <source>
        <dbReference type="ARBA" id="ARBA00022989"/>
    </source>
</evidence>
<evidence type="ECO:0000256" key="5">
    <source>
        <dbReference type="SAM" id="MobiDB-lite"/>
    </source>
</evidence>
<evidence type="ECO:0000256" key="1">
    <source>
        <dbReference type="ARBA" id="ARBA00004651"/>
    </source>
</evidence>
<evidence type="ECO:0000256" key="6">
    <source>
        <dbReference type="SAM" id="Phobius"/>
    </source>
</evidence>
<feature type="transmembrane region" description="Helical" evidence="6">
    <location>
        <begin position="414"/>
        <end position="432"/>
    </location>
</feature>
<evidence type="ECO:0000259" key="7">
    <source>
        <dbReference type="PROSITE" id="PS50850"/>
    </source>
</evidence>
<dbReference type="PROSITE" id="PS50850">
    <property type="entry name" value="MFS"/>
    <property type="match status" value="1"/>
</dbReference>